<dbReference type="STRING" id="926566.Terro_3250"/>
<organism evidence="1 2">
    <name type="scientific">Terriglobus roseus (strain DSM 18391 / NRRL B-41598 / KBS 63)</name>
    <dbReference type="NCBI Taxonomy" id="926566"/>
    <lineage>
        <taxon>Bacteria</taxon>
        <taxon>Pseudomonadati</taxon>
        <taxon>Acidobacteriota</taxon>
        <taxon>Terriglobia</taxon>
        <taxon>Terriglobales</taxon>
        <taxon>Acidobacteriaceae</taxon>
        <taxon>Terriglobus</taxon>
    </lineage>
</organism>
<proteinExistence type="predicted"/>
<dbReference type="RefSeq" id="WP_014786729.1">
    <property type="nucleotide sequence ID" value="NC_018014.1"/>
</dbReference>
<accession>I3ZJQ0</accession>
<dbReference type="AlphaFoldDB" id="I3ZJQ0"/>
<keyword evidence="2" id="KW-1185">Reference proteome</keyword>
<dbReference type="Proteomes" id="UP000006056">
    <property type="component" value="Chromosome"/>
</dbReference>
<dbReference type="KEGG" id="trs:Terro_3250"/>
<evidence type="ECO:0000313" key="2">
    <source>
        <dbReference type="Proteomes" id="UP000006056"/>
    </source>
</evidence>
<dbReference type="EMBL" id="CP003379">
    <property type="protein sequence ID" value="AFL89468.1"/>
    <property type="molecule type" value="Genomic_DNA"/>
</dbReference>
<reference evidence="1 2" key="1">
    <citation type="submission" date="2012-06" db="EMBL/GenBank/DDBJ databases">
        <title>Complete genome of Terriglobus roseus DSM 18391.</title>
        <authorList>
            <consortium name="US DOE Joint Genome Institute (JGI-PGF)"/>
            <person name="Lucas S."/>
            <person name="Copeland A."/>
            <person name="Lapidus A."/>
            <person name="Glavina del Rio T."/>
            <person name="Dalin E."/>
            <person name="Tice H."/>
            <person name="Bruce D."/>
            <person name="Goodwin L."/>
            <person name="Pitluck S."/>
            <person name="Peters L."/>
            <person name="Mikhailova N."/>
            <person name="Munk A.C.C."/>
            <person name="Kyrpides N."/>
            <person name="Mavromatis K."/>
            <person name="Ivanova N."/>
            <person name="Brettin T."/>
            <person name="Detter J.C."/>
            <person name="Han C."/>
            <person name="Larimer F."/>
            <person name="Land M."/>
            <person name="Hauser L."/>
            <person name="Markowitz V."/>
            <person name="Cheng J.-F."/>
            <person name="Hugenholtz P."/>
            <person name="Woyke T."/>
            <person name="Wu D."/>
            <person name="Brambilla E."/>
            <person name="Klenk H.-P."/>
            <person name="Eisen J.A."/>
        </authorList>
    </citation>
    <scope>NUCLEOTIDE SEQUENCE [LARGE SCALE GENOMIC DNA]</scope>
    <source>
        <strain evidence="2">DSM 18391 / NRRL B-41598 / KBS 63</strain>
    </source>
</reference>
<gene>
    <name evidence="1" type="ordered locus">Terro_3250</name>
</gene>
<dbReference type="OrthoDB" id="8904858at2"/>
<dbReference type="HOGENOM" id="CLU_2572702_0_0_0"/>
<evidence type="ECO:0000313" key="1">
    <source>
        <dbReference type="EMBL" id="AFL89468.1"/>
    </source>
</evidence>
<name>I3ZJQ0_TERRK</name>
<protein>
    <submittedName>
        <fullName evidence="1">Uncharacterized protein</fullName>
    </submittedName>
</protein>
<sequence>MRTTVDFDDALYADLKGKAASEQTSVKALITRAVYRMLHEAPQTRESEGKRRAWPTFCFAKGRVVEPVSNDTAIFGEPGTE</sequence>